<keyword evidence="1" id="KW-0472">Membrane</keyword>
<dbReference type="Proteomes" id="UP001589590">
    <property type="component" value="Unassembled WGS sequence"/>
</dbReference>
<comment type="caution">
    <text evidence="3">The sequence shown here is derived from an EMBL/GenBank/DDBJ whole genome shotgun (WGS) entry which is preliminary data.</text>
</comment>
<name>A0ABV5H408_9FLAO</name>
<feature type="chain" id="PRO_5047537931" evidence="2">
    <location>
        <begin position="29"/>
        <end position="97"/>
    </location>
</feature>
<evidence type="ECO:0000256" key="2">
    <source>
        <dbReference type="SAM" id="SignalP"/>
    </source>
</evidence>
<dbReference type="EMBL" id="JBHMFA010000018">
    <property type="protein sequence ID" value="MFB9106598.1"/>
    <property type="molecule type" value="Genomic_DNA"/>
</dbReference>
<protein>
    <submittedName>
        <fullName evidence="3">PID-CTERM protein-sorting domain-containing protein</fullName>
    </submittedName>
</protein>
<reference evidence="3 4" key="1">
    <citation type="submission" date="2024-09" db="EMBL/GenBank/DDBJ databases">
        <authorList>
            <person name="Sun Q."/>
            <person name="Mori K."/>
        </authorList>
    </citation>
    <scope>NUCLEOTIDE SEQUENCE [LARGE SCALE GENOMIC DNA]</scope>
    <source>
        <strain evidence="3 4">CECT 8300</strain>
    </source>
</reference>
<evidence type="ECO:0000313" key="3">
    <source>
        <dbReference type="EMBL" id="MFB9106598.1"/>
    </source>
</evidence>
<feature type="transmembrane region" description="Helical" evidence="1">
    <location>
        <begin position="70"/>
        <end position="88"/>
    </location>
</feature>
<keyword evidence="1" id="KW-0812">Transmembrane</keyword>
<keyword evidence="4" id="KW-1185">Reference proteome</keyword>
<proteinExistence type="predicted"/>
<dbReference type="RefSeq" id="WP_290270686.1">
    <property type="nucleotide sequence ID" value="NZ_JAUFQP010000010.1"/>
</dbReference>
<gene>
    <name evidence="3" type="ORF">ACFFU1_16945</name>
</gene>
<accession>A0ABV5H408</accession>
<sequence length="97" mass="9810">MITKTKMVNGISALAIVFALGFSTNANAVGGGGYDRPSKPKNCGKCHKHSHYGKCKPGNGGGDPTPTPSVPLDGGLGFLVLGAAAFGVKKLRGNKKA</sequence>
<dbReference type="InterPro" id="IPR058207">
    <property type="entry name" value="PID_CTERM"/>
</dbReference>
<evidence type="ECO:0000256" key="1">
    <source>
        <dbReference type="SAM" id="Phobius"/>
    </source>
</evidence>
<keyword evidence="2" id="KW-0732">Signal</keyword>
<dbReference type="NCBIfam" id="NF046080">
    <property type="entry name" value="PID_CTERM"/>
    <property type="match status" value="1"/>
</dbReference>
<organism evidence="3 4">
    <name type="scientific">Algibacter miyuki</name>
    <dbReference type="NCBI Taxonomy" id="1306933"/>
    <lineage>
        <taxon>Bacteria</taxon>
        <taxon>Pseudomonadati</taxon>
        <taxon>Bacteroidota</taxon>
        <taxon>Flavobacteriia</taxon>
        <taxon>Flavobacteriales</taxon>
        <taxon>Flavobacteriaceae</taxon>
        <taxon>Algibacter</taxon>
    </lineage>
</organism>
<evidence type="ECO:0000313" key="4">
    <source>
        <dbReference type="Proteomes" id="UP001589590"/>
    </source>
</evidence>
<feature type="signal peptide" evidence="2">
    <location>
        <begin position="1"/>
        <end position="28"/>
    </location>
</feature>
<keyword evidence="1" id="KW-1133">Transmembrane helix</keyword>